<evidence type="ECO:0000313" key="10">
    <source>
        <dbReference type="Proteomes" id="UP001233999"/>
    </source>
</evidence>
<name>A0AAD7Z2D7_DIPPU</name>
<evidence type="ECO:0000256" key="2">
    <source>
        <dbReference type="ARBA" id="ARBA00010904"/>
    </source>
</evidence>
<dbReference type="InterPro" id="IPR019166">
    <property type="entry name" value="MIC26/MIC27"/>
</dbReference>
<sequence length="259" mass="28120">YFVSSCLEEKTTAGAVCATVAATPVCPKDGSCGISKAMEDASKSEKSGTCKNCKVRPSELPIYGCDETRRKEKEVEEASSLELMIGAARKEIWTFYDQYKGIEKRALEIVETGKAHSESTITFLREEATTVHRAGAIGVGGLAGIIMGLRGGWFRRLLYGSTGAAAMAAICYPHESAEIGQESLQLAKYYFTIVYHFIYGAKPEGFKFLGTEISSTVAPPVLDKAAAEPAPKPVEVEKPPQLERDQSNPADRDLYTTRS</sequence>
<evidence type="ECO:0000256" key="1">
    <source>
        <dbReference type="ARBA" id="ARBA00004325"/>
    </source>
</evidence>
<evidence type="ECO:0000256" key="3">
    <source>
        <dbReference type="ARBA" id="ARBA00022692"/>
    </source>
</evidence>
<keyword evidence="5 7" id="KW-0496">Mitochondrion</keyword>
<reference evidence="9" key="2">
    <citation type="submission" date="2023-05" db="EMBL/GenBank/DDBJ databases">
        <authorList>
            <person name="Fouks B."/>
        </authorList>
    </citation>
    <scope>NUCLEOTIDE SEQUENCE</scope>
    <source>
        <strain evidence="9">Stay&amp;Tobe</strain>
        <tissue evidence="9">Testes</tissue>
    </source>
</reference>
<feature type="region of interest" description="Disordered" evidence="8">
    <location>
        <begin position="226"/>
        <end position="259"/>
    </location>
</feature>
<dbReference type="Proteomes" id="UP001233999">
    <property type="component" value="Unassembled WGS sequence"/>
</dbReference>
<keyword evidence="6" id="KW-0472">Membrane</keyword>
<keyword evidence="7" id="KW-0999">Mitochondrion inner membrane</keyword>
<dbReference type="PANTHER" id="PTHR14564">
    <property type="entry name" value="MICOS COMPLEX SUBUNIT MIC26 / MIC27 FAMILY MEMBER"/>
    <property type="match status" value="1"/>
</dbReference>
<feature type="compositionally biased region" description="Basic and acidic residues" evidence="8">
    <location>
        <begin position="234"/>
        <end position="259"/>
    </location>
</feature>
<evidence type="ECO:0000256" key="4">
    <source>
        <dbReference type="ARBA" id="ARBA00022989"/>
    </source>
</evidence>
<dbReference type="GO" id="GO:0042407">
    <property type="term" value="P:cristae formation"/>
    <property type="evidence" value="ECO:0007669"/>
    <property type="project" value="InterPro"/>
</dbReference>
<dbReference type="GO" id="GO:0061617">
    <property type="term" value="C:MICOS complex"/>
    <property type="evidence" value="ECO:0007669"/>
    <property type="project" value="UniProtKB-UniRule"/>
</dbReference>
<keyword evidence="10" id="KW-1185">Reference proteome</keyword>
<comment type="subunit">
    <text evidence="7">Component of the mitochondrial contact site and cristae organizing system (MICOS) complex.</text>
</comment>
<feature type="non-terminal residue" evidence="9">
    <location>
        <position position="259"/>
    </location>
</feature>
<evidence type="ECO:0000256" key="5">
    <source>
        <dbReference type="ARBA" id="ARBA00023128"/>
    </source>
</evidence>
<dbReference type="Pfam" id="PF09769">
    <property type="entry name" value="ApoO"/>
    <property type="match status" value="1"/>
</dbReference>
<evidence type="ECO:0000313" key="9">
    <source>
        <dbReference type="EMBL" id="KAJ9573530.1"/>
    </source>
</evidence>
<comment type="function">
    <text evidence="7">Component of the MICOS complex, a large protein complex of the mitochondrial inner membrane that plays crucial roles in the maintenance of crista junctions, inner membrane architecture, and formation of contact sites to the outer membrane.</text>
</comment>
<keyword evidence="4" id="KW-1133">Transmembrane helix</keyword>
<evidence type="ECO:0000256" key="6">
    <source>
        <dbReference type="ARBA" id="ARBA00023136"/>
    </source>
</evidence>
<gene>
    <name evidence="9" type="ORF">L9F63_009094</name>
</gene>
<organism evidence="9 10">
    <name type="scientific">Diploptera punctata</name>
    <name type="common">Pacific beetle cockroach</name>
    <dbReference type="NCBI Taxonomy" id="6984"/>
    <lineage>
        <taxon>Eukaryota</taxon>
        <taxon>Metazoa</taxon>
        <taxon>Ecdysozoa</taxon>
        <taxon>Arthropoda</taxon>
        <taxon>Hexapoda</taxon>
        <taxon>Insecta</taxon>
        <taxon>Pterygota</taxon>
        <taxon>Neoptera</taxon>
        <taxon>Polyneoptera</taxon>
        <taxon>Dictyoptera</taxon>
        <taxon>Blattodea</taxon>
        <taxon>Blaberoidea</taxon>
        <taxon>Blaberidae</taxon>
        <taxon>Diplopterinae</taxon>
        <taxon>Diploptera</taxon>
    </lineage>
</organism>
<proteinExistence type="inferred from homology"/>
<keyword evidence="3" id="KW-0812">Transmembrane</keyword>
<reference evidence="9" key="1">
    <citation type="journal article" date="2023" name="IScience">
        <title>Live-bearing cockroach genome reveals convergent evolutionary mechanisms linked to viviparity in insects and beyond.</title>
        <authorList>
            <person name="Fouks B."/>
            <person name="Harrison M.C."/>
            <person name="Mikhailova A.A."/>
            <person name="Marchal E."/>
            <person name="English S."/>
            <person name="Carruthers M."/>
            <person name="Jennings E.C."/>
            <person name="Chiamaka E.L."/>
            <person name="Frigard R.A."/>
            <person name="Pippel M."/>
            <person name="Attardo G.M."/>
            <person name="Benoit J.B."/>
            <person name="Bornberg-Bauer E."/>
            <person name="Tobe S.S."/>
        </authorList>
    </citation>
    <scope>NUCLEOTIDE SEQUENCE</scope>
    <source>
        <strain evidence="9">Stay&amp;Tobe</strain>
    </source>
</reference>
<comment type="caution">
    <text evidence="9">The sequence shown here is derived from an EMBL/GenBank/DDBJ whole genome shotgun (WGS) entry which is preliminary data.</text>
</comment>
<evidence type="ECO:0000256" key="7">
    <source>
        <dbReference type="RuleBase" id="RU363021"/>
    </source>
</evidence>
<dbReference type="InterPro" id="IPR033182">
    <property type="entry name" value="MIC26/MIC27_animal"/>
</dbReference>
<accession>A0AAD7Z2D7</accession>
<protein>
    <recommendedName>
        <fullName evidence="7">MICOS complex subunit</fullName>
    </recommendedName>
</protein>
<comment type="subcellular location">
    <subcellularLocation>
        <location evidence="7">Mitochondrion inner membrane</location>
    </subcellularLocation>
    <subcellularLocation>
        <location evidence="1">Mitochondrion membrane</location>
    </subcellularLocation>
</comment>
<evidence type="ECO:0000256" key="8">
    <source>
        <dbReference type="SAM" id="MobiDB-lite"/>
    </source>
</evidence>
<dbReference type="EMBL" id="JASPKZ010010696">
    <property type="protein sequence ID" value="KAJ9573530.1"/>
    <property type="molecule type" value="Genomic_DNA"/>
</dbReference>
<dbReference type="AlphaFoldDB" id="A0AAD7Z2D7"/>
<comment type="similarity">
    <text evidence="2">Belongs to the apolipoprotein O/MICOS complex subunit Mic27 family.</text>
</comment>